<dbReference type="PATRIC" id="fig|1434120.4.peg.2206"/>
<gene>
    <name evidence="9" type="ORF">MSSIT_1725</name>
</gene>
<keyword evidence="5" id="KW-0680">Restriction system</keyword>
<dbReference type="InterPro" id="IPR051537">
    <property type="entry name" value="DNA_Adenine_Mtase"/>
</dbReference>
<reference evidence="9 10" key="1">
    <citation type="submission" date="2014-07" db="EMBL/GenBank/DDBJ databases">
        <title>Methanogenic archaea and the global carbon cycle.</title>
        <authorList>
            <person name="Henriksen J.R."/>
            <person name="Luke J."/>
            <person name="Reinhart S."/>
            <person name="Benedict M.N."/>
            <person name="Youngblut N.D."/>
            <person name="Metcalf M.E."/>
            <person name="Whitaker R.J."/>
            <person name="Metcalf W.W."/>
        </authorList>
    </citation>
    <scope>NUCLEOTIDE SEQUENCE [LARGE SCALE GENOMIC DNA]</scope>
    <source>
        <strain evidence="9 10">T4/M</strain>
    </source>
</reference>
<dbReference type="RefSeq" id="WP_048171834.1">
    <property type="nucleotide sequence ID" value="NZ_CP009506.1"/>
</dbReference>
<keyword evidence="4" id="KW-0949">S-adenosyl-L-methionine</keyword>
<keyword evidence="2 9" id="KW-0489">Methyltransferase</keyword>
<protein>
    <recommendedName>
        <fullName evidence="1">site-specific DNA-methyltransferase (adenine-specific)</fullName>
        <ecNumber evidence="1">2.1.1.72</ecNumber>
    </recommendedName>
</protein>
<dbReference type="GO" id="GO:0009307">
    <property type="term" value="P:DNA restriction-modification system"/>
    <property type="evidence" value="ECO:0007669"/>
    <property type="project" value="UniProtKB-KW"/>
</dbReference>
<organism evidence="9 10">
    <name type="scientific">Methanosarcina siciliae T4/M</name>
    <dbReference type="NCBI Taxonomy" id="1434120"/>
    <lineage>
        <taxon>Archaea</taxon>
        <taxon>Methanobacteriati</taxon>
        <taxon>Methanobacteriota</taxon>
        <taxon>Stenosarchaea group</taxon>
        <taxon>Methanomicrobia</taxon>
        <taxon>Methanosarcinales</taxon>
        <taxon>Methanosarcinaceae</taxon>
        <taxon>Methanosarcina</taxon>
    </lineage>
</organism>
<dbReference type="PANTHER" id="PTHR42933">
    <property type="entry name" value="SLR6095 PROTEIN"/>
    <property type="match status" value="1"/>
</dbReference>
<evidence type="ECO:0000256" key="1">
    <source>
        <dbReference type="ARBA" id="ARBA00011900"/>
    </source>
</evidence>
<dbReference type="KEGG" id="msw:MSSIT_1725"/>
<dbReference type="InterPro" id="IPR003356">
    <property type="entry name" value="DNA_methylase_A-5"/>
</dbReference>
<feature type="domain" description="DNA methylase adenine-specific" evidence="8">
    <location>
        <begin position="2"/>
        <end position="63"/>
    </location>
</feature>
<dbReference type="InterPro" id="IPR029063">
    <property type="entry name" value="SAM-dependent_MTases_sf"/>
</dbReference>
<dbReference type="PROSITE" id="PS51257">
    <property type="entry name" value="PROKAR_LIPOPROTEIN"/>
    <property type="match status" value="1"/>
</dbReference>
<evidence type="ECO:0000256" key="6">
    <source>
        <dbReference type="ARBA" id="ARBA00047942"/>
    </source>
</evidence>
<dbReference type="Proteomes" id="UP000033111">
    <property type="component" value="Chromosome"/>
</dbReference>
<dbReference type="PANTHER" id="PTHR42933:SF3">
    <property type="entry name" value="TYPE I RESTRICTION ENZYME MJAVIII METHYLASE SUBUNIT"/>
    <property type="match status" value="1"/>
</dbReference>
<evidence type="ECO:0000256" key="4">
    <source>
        <dbReference type="ARBA" id="ARBA00022691"/>
    </source>
</evidence>
<dbReference type="EMBL" id="CP009506">
    <property type="protein sequence ID" value="AKB28444.1"/>
    <property type="molecule type" value="Genomic_DNA"/>
</dbReference>
<accession>A0A0E3P3X6</accession>
<dbReference type="AlphaFoldDB" id="A0A0E3P3X6"/>
<comment type="catalytic activity">
    <reaction evidence="6">
        <text>a 2'-deoxyadenosine in DNA + S-adenosyl-L-methionine = an N(6)-methyl-2'-deoxyadenosine in DNA + S-adenosyl-L-homocysteine + H(+)</text>
        <dbReference type="Rhea" id="RHEA:15197"/>
        <dbReference type="Rhea" id="RHEA-COMP:12418"/>
        <dbReference type="Rhea" id="RHEA-COMP:12419"/>
        <dbReference type="ChEBI" id="CHEBI:15378"/>
        <dbReference type="ChEBI" id="CHEBI:57856"/>
        <dbReference type="ChEBI" id="CHEBI:59789"/>
        <dbReference type="ChEBI" id="CHEBI:90615"/>
        <dbReference type="ChEBI" id="CHEBI:90616"/>
        <dbReference type="EC" id="2.1.1.72"/>
    </reaction>
</comment>
<dbReference type="SUPFAM" id="SSF53335">
    <property type="entry name" value="S-adenosyl-L-methionine-dependent methyltransferases"/>
    <property type="match status" value="1"/>
</dbReference>
<proteinExistence type="predicted"/>
<evidence type="ECO:0000256" key="2">
    <source>
        <dbReference type="ARBA" id="ARBA00022603"/>
    </source>
</evidence>
<evidence type="ECO:0000313" key="9">
    <source>
        <dbReference type="EMBL" id="AKB28444.1"/>
    </source>
</evidence>
<dbReference type="GO" id="GO:0032259">
    <property type="term" value="P:methylation"/>
    <property type="evidence" value="ECO:0007669"/>
    <property type="project" value="UniProtKB-KW"/>
</dbReference>
<name>A0A0E3P3X6_9EURY</name>
<dbReference type="Gene3D" id="3.40.50.150">
    <property type="entry name" value="Vaccinia Virus protein VP39"/>
    <property type="match status" value="1"/>
</dbReference>
<dbReference type="GO" id="GO:0003677">
    <property type="term" value="F:DNA binding"/>
    <property type="evidence" value="ECO:0007669"/>
    <property type="project" value="InterPro"/>
</dbReference>
<sequence length="86" mass="9681">MIFKLVNPDINDRICDPACGTAGFLFTACRYILKKYTSPDMVKALIFDSTMVRIALMNMVLHGNVRLNHKSSPPSSNGESRYSKIR</sequence>
<keyword evidence="10" id="KW-1185">Reference proteome</keyword>
<evidence type="ECO:0000256" key="5">
    <source>
        <dbReference type="ARBA" id="ARBA00022747"/>
    </source>
</evidence>
<evidence type="ECO:0000256" key="7">
    <source>
        <dbReference type="SAM" id="MobiDB-lite"/>
    </source>
</evidence>
<dbReference type="HOGENOM" id="CLU_2490520_0_0_2"/>
<evidence type="ECO:0000259" key="8">
    <source>
        <dbReference type="Pfam" id="PF02384"/>
    </source>
</evidence>
<feature type="compositionally biased region" description="Polar residues" evidence="7">
    <location>
        <begin position="70"/>
        <end position="80"/>
    </location>
</feature>
<keyword evidence="3 9" id="KW-0808">Transferase</keyword>
<dbReference type="GO" id="GO:0009007">
    <property type="term" value="F:site-specific DNA-methyltransferase (adenine-specific) activity"/>
    <property type="evidence" value="ECO:0007669"/>
    <property type="project" value="UniProtKB-EC"/>
</dbReference>
<dbReference type="GO" id="GO:0008170">
    <property type="term" value="F:N-methyltransferase activity"/>
    <property type="evidence" value="ECO:0007669"/>
    <property type="project" value="InterPro"/>
</dbReference>
<dbReference type="GeneID" id="24860568"/>
<dbReference type="Pfam" id="PF02384">
    <property type="entry name" value="N6_Mtase"/>
    <property type="match status" value="1"/>
</dbReference>
<feature type="region of interest" description="Disordered" evidence="7">
    <location>
        <begin position="67"/>
        <end position="86"/>
    </location>
</feature>
<evidence type="ECO:0000313" key="10">
    <source>
        <dbReference type="Proteomes" id="UP000033111"/>
    </source>
</evidence>
<evidence type="ECO:0000256" key="3">
    <source>
        <dbReference type="ARBA" id="ARBA00022679"/>
    </source>
</evidence>
<dbReference type="EC" id="2.1.1.72" evidence="1"/>